<sequence length="432" mass="47919">MSNISSMSRESKKRQLRRQIVPSSPGPAGPGGRRDEEDSHEVVQKAHRKVVQRRLKILLVFLIMAAIGTAVVYQFSQYHQYEGYQVSWEKSLTSQTEGQTDSSFCGYEAFGGGILRYTRDGMSFLDYRGNTIWNQSYEMKSPIVSVNGNYAVVADRQGTGIYICNPDGCQGQAASLLPIMGATVSAGGVAAVMEGDSSASYVFMYRNDGSQLQISIKSLLENDGYPIDISLSPSGNQLAASFLYLEQGLLKCKIVFYNFGVGQSRADRVVGIIFPEDLSNALVARIRFLDEDHVAAFSDQGVFFISTRVETEPTPGEPALLEEEIRSICYSPEYVGVVTNTTEGEDPYRLLVYRSSGRTEVDQTFDFPYTDFRIDGDTIFLYNDDSCQIYNMKGTLKFSGTFDFTISGILKGRIPGNFLVLGPQSLREIRLN</sequence>
<feature type="region of interest" description="Disordered" evidence="1">
    <location>
        <begin position="1"/>
        <end position="42"/>
    </location>
</feature>
<dbReference type="AlphaFoldDB" id="A0A9D2PT24"/>
<dbReference type="EMBL" id="DWWB01000043">
    <property type="protein sequence ID" value="HJC66614.1"/>
    <property type="molecule type" value="Genomic_DNA"/>
</dbReference>
<evidence type="ECO:0000256" key="2">
    <source>
        <dbReference type="SAM" id="Phobius"/>
    </source>
</evidence>
<name>A0A9D2PT24_9FIRM</name>
<keyword evidence="2" id="KW-0812">Transmembrane</keyword>
<evidence type="ECO:0000313" key="4">
    <source>
        <dbReference type="Proteomes" id="UP000823863"/>
    </source>
</evidence>
<feature type="transmembrane region" description="Helical" evidence="2">
    <location>
        <begin position="55"/>
        <end position="75"/>
    </location>
</feature>
<evidence type="ECO:0000313" key="3">
    <source>
        <dbReference type="EMBL" id="HJC66614.1"/>
    </source>
</evidence>
<dbReference type="Proteomes" id="UP000823863">
    <property type="component" value="Unassembled WGS sequence"/>
</dbReference>
<reference evidence="3" key="1">
    <citation type="journal article" date="2021" name="PeerJ">
        <title>Extensive microbial diversity within the chicken gut microbiome revealed by metagenomics and culture.</title>
        <authorList>
            <person name="Gilroy R."/>
            <person name="Ravi A."/>
            <person name="Getino M."/>
            <person name="Pursley I."/>
            <person name="Horton D.L."/>
            <person name="Alikhan N.F."/>
            <person name="Baker D."/>
            <person name="Gharbi K."/>
            <person name="Hall N."/>
            <person name="Watson M."/>
            <person name="Adriaenssens E.M."/>
            <person name="Foster-Nyarko E."/>
            <person name="Jarju S."/>
            <person name="Secka A."/>
            <person name="Antonio M."/>
            <person name="Oren A."/>
            <person name="Chaudhuri R.R."/>
            <person name="La Ragione R."/>
            <person name="Hildebrand F."/>
            <person name="Pallen M.J."/>
        </authorList>
    </citation>
    <scope>NUCLEOTIDE SEQUENCE</scope>
    <source>
        <strain evidence="3">CHK198-12963</strain>
    </source>
</reference>
<dbReference type="SUPFAM" id="SSF75011">
    <property type="entry name" value="3-carboxy-cis,cis-mucoante lactonizing enzyme"/>
    <property type="match status" value="1"/>
</dbReference>
<protein>
    <submittedName>
        <fullName evidence="3">Uncharacterized protein</fullName>
    </submittedName>
</protein>
<accession>A0A9D2PT24</accession>
<keyword evidence="2" id="KW-1133">Transmembrane helix</keyword>
<feature type="compositionally biased region" description="Basic and acidic residues" evidence="1">
    <location>
        <begin position="32"/>
        <end position="42"/>
    </location>
</feature>
<keyword evidence="2" id="KW-0472">Membrane</keyword>
<dbReference type="InterPro" id="IPR043765">
    <property type="entry name" value="DUF5711"/>
</dbReference>
<comment type="caution">
    <text evidence="3">The sequence shown here is derived from an EMBL/GenBank/DDBJ whole genome shotgun (WGS) entry which is preliminary data.</text>
</comment>
<dbReference type="Pfam" id="PF18975">
    <property type="entry name" value="DUF5711"/>
    <property type="match status" value="1"/>
</dbReference>
<evidence type="ECO:0000256" key="1">
    <source>
        <dbReference type="SAM" id="MobiDB-lite"/>
    </source>
</evidence>
<gene>
    <name evidence="3" type="ORF">H9931_07845</name>
</gene>
<proteinExistence type="predicted"/>
<organism evidence="3 4">
    <name type="scientific">Candidatus Enterocloster excrementigallinarum</name>
    <dbReference type="NCBI Taxonomy" id="2838558"/>
    <lineage>
        <taxon>Bacteria</taxon>
        <taxon>Bacillati</taxon>
        <taxon>Bacillota</taxon>
        <taxon>Clostridia</taxon>
        <taxon>Lachnospirales</taxon>
        <taxon>Lachnospiraceae</taxon>
        <taxon>Enterocloster</taxon>
    </lineage>
</organism>
<reference evidence="3" key="2">
    <citation type="submission" date="2021-04" db="EMBL/GenBank/DDBJ databases">
        <authorList>
            <person name="Gilroy R."/>
        </authorList>
    </citation>
    <scope>NUCLEOTIDE SEQUENCE</scope>
    <source>
        <strain evidence="3">CHK198-12963</strain>
    </source>
</reference>